<dbReference type="EMBL" id="KL142415">
    <property type="protein sequence ID" value="KDR67357.1"/>
    <property type="molecule type" value="Genomic_DNA"/>
</dbReference>
<reference evidence="2" key="1">
    <citation type="journal article" date="2014" name="Proc. Natl. Acad. Sci. U.S.A.">
        <title>Extensive sampling of basidiomycete genomes demonstrates inadequacy of the white-rot/brown-rot paradigm for wood decay fungi.</title>
        <authorList>
            <person name="Riley R."/>
            <person name="Salamov A.A."/>
            <person name="Brown D.W."/>
            <person name="Nagy L.G."/>
            <person name="Floudas D."/>
            <person name="Held B.W."/>
            <person name="Levasseur A."/>
            <person name="Lombard V."/>
            <person name="Morin E."/>
            <person name="Otillar R."/>
            <person name="Lindquist E.A."/>
            <person name="Sun H."/>
            <person name="LaButti K.M."/>
            <person name="Schmutz J."/>
            <person name="Jabbour D."/>
            <person name="Luo H."/>
            <person name="Baker S.E."/>
            <person name="Pisabarro A.G."/>
            <person name="Walton J.D."/>
            <person name="Blanchette R.A."/>
            <person name="Henrissat B."/>
            <person name="Martin F."/>
            <person name="Cullen D."/>
            <person name="Hibbett D.S."/>
            <person name="Grigoriev I.V."/>
        </authorList>
    </citation>
    <scope>NUCLEOTIDE SEQUENCE [LARGE SCALE GENOMIC DNA]</scope>
    <source>
        <strain evidence="2">CBS 339.88</strain>
    </source>
</reference>
<sequence length="83" mass="9552">MSWLMLILQQSKEKVLICKLYSGEGWLRGTGWRCSYGQVRITGRELAARMRQDALLCWDYLEGGSKSIADCLDFDENFELGKI</sequence>
<name>A0A067SBM8_GALM3</name>
<keyword evidence="2" id="KW-1185">Reference proteome</keyword>
<dbReference type="HOGENOM" id="CLU_2542739_0_0_1"/>
<accession>A0A067SBM8</accession>
<protein>
    <submittedName>
        <fullName evidence="1">Uncharacterized protein</fullName>
    </submittedName>
</protein>
<proteinExistence type="predicted"/>
<dbReference type="Proteomes" id="UP000027222">
    <property type="component" value="Unassembled WGS sequence"/>
</dbReference>
<evidence type="ECO:0000313" key="2">
    <source>
        <dbReference type="Proteomes" id="UP000027222"/>
    </source>
</evidence>
<evidence type="ECO:0000313" key="1">
    <source>
        <dbReference type="EMBL" id="KDR67357.1"/>
    </source>
</evidence>
<gene>
    <name evidence="1" type="ORF">GALMADRAFT_1084167</name>
</gene>
<organism evidence="1 2">
    <name type="scientific">Galerina marginata (strain CBS 339.88)</name>
    <dbReference type="NCBI Taxonomy" id="685588"/>
    <lineage>
        <taxon>Eukaryota</taxon>
        <taxon>Fungi</taxon>
        <taxon>Dikarya</taxon>
        <taxon>Basidiomycota</taxon>
        <taxon>Agaricomycotina</taxon>
        <taxon>Agaricomycetes</taxon>
        <taxon>Agaricomycetidae</taxon>
        <taxon>Agaricales</taxon>
        <taxon>Agaricineae</taxon>
        <taxon>Strophariaceae</taxon>
        <taxon>Galerina</taxon>
    </lineage>
</organism>
<dbReference type="AlphaFoldDB" id="A0A067SBM8"/>